<dbReference type="Proteomes" id="UP000241394">
    <property type="component" value="Chromosome LG4"/>
</dbReference>
<dbReference type="PANTHER" id="PTHR35466">
    <property type="entry name" value="SERINE/ARGININE REPETITIVE MATRIX PROTEIN 1"/>
    <property type="match status" value="1"/>
</dbReference>
<sequence>MAIDESFKKPGAVPFKWEIRPGVPKPQPPLPPSPSHNLHRSLLQHQQQKHQSTTHHRSNLSTPLHLSPPPAGLSFHPQHQEARACSFRSSPRSRSERSRFDRSILARHETVATGCFPSPMLRRKDGKKRIHRPKTQSDSEPDYTSDLEILSRWSVSTRKSLSAFRDSPSSSSVSSYRSSPRPVCDAEWAGFGLF</sequence>
<reference evidence="3" key="2">
    <citation type="journal article" date="2018" name="BMC Genomics">
        <title>A manually annotated Actinidia chinensis var. chinensis (kiwifruit) genome highlights the challenges associated with draft genomes and gene prediction in plants.</title>
        <authorList>
            <person name="Pilkington S.M."/>
            <person name="Crowhurst R."/>
            <person name="Hilario E."/>
            <person name="Nardozza S."/>
            <person name="Fraser L."/>
            <person name="Peng Y."/>
            <person name="Gunaseelan K."/>
            <person name="Simpson R."/>
            <person name="Tahir J."/>
            <person name="Deroles S.C."/>
            <person name="Templeton K."/>
            <person name="Luo Z."/>
            <person name="Davy M."/>
            <person name="Cheng C."/>
            <person name="McNeilage M."/>
            <person name="Scaglione D."/>
            <person name="Liu Y."/>
            <person name="Zhang Q."/>
            <person name="Datson P."/>
            <person name="De Silva N."/>
            <person name="Gardiner S.E."/>
            <person name="Bassett H."/>
            <person name="Chagne D."/>
            <person name="McCallum J."/>
            <person name="Dzierzon H."/>
            <person name="Deng C."/>
            <person name="Wang Y.Y."/>
            <person name="Barron L."/>
            <person name="Manako K."/>
            <person name="Bowen J."/>
            <person name="Foster T.M."/>
            <person name="Erridge Z.A."/>
            <person name="Tiffin H."/>
            <person name="Waite C.N."/>
            <person name="Davies K.M."/>
            <person name="Grierson E.P."/>
            <person name="Laing W.A."/>
            <person name="Kirk R."/>
            <person name="Chen X."/>
            <person name="Wood M."/>
            <person name="Montefiori M."/>
            <person name="Brummell D.A."/>
            <person name="Schwinn K.E."/>
            <person name="Catanach A."/>
            <person name="Fullerton C."/>
            <person name="Li D."/>
            <person name="Meiyalaghan S."/>
            <person name="Nieuwenhuizen N."/>
            <person name="Read N."/>
            <person name="Prakash R."/>
            <person name="Hunter D."/>
            <person name="Zhang H."/>
            <person name="McKenzie M."/>
            <person name="Knabel M."/>
            <person name="Harris A."/>
            <person name="Allan A.C."/>
            <person name="Gleave A."/>
            <person name="Chen A."/>
            <person name="Janssen B.J."/>
            <person name="Plunkett B."/>
            <person name="Ampomah-Dwamena C."/>
            <person name="Voogd C."/>
            <person name="Leif D."/>
            <person name="Lafferty D."/>
            <person name="Souleyre E.J.F."/>
            <person name="Varkonyi-Gasic E."/>
            <person name="Gambi F."/>
            <person name="Hanley J."/>
            <person name="Yao J.L."/>
            <person name="Cheung J."/>
            <person name="David K.M."/>
            <person name="Warren B."/>
            <person name="Marsh K."/>
            <person name="Snowden K.C."/>
            <person name="Lin-Wang K."/>
            <person name="Brian L."/>
            <person name="Martinez-Sanchez M."/>
            <person name="Wang M."/>
            <person name="Ileperuma N."/>
            <person name="Macnee N."/>
            <person name="Campin R."/>
            <person name="McAtee P."/>
            <person name="Drummond R.S.M."/>
            <person name="Espley R.V."/>
            <person name="Ireland H.S."/>
            <person name="Wu R."/>
            <person name="Atkinson R.G."/>
            <person name="Karunairetnam S."/>
            <person name="Bulley S."/>
            <person name="Chunkath S."/>
            <person name="Hanley Z."/>
            <person name="Storey R."/>
            <person name="Thrimawithana A.H."/>
            <person name="Thomson S."/>
            <person name="David C."/>
            <person name="Testolin R."/>
            <person name="Huang H."/>
            <person name="Hellens R.P."/>
            <person name="Schaffer R.J."/>
        </authorList>
    </citation>
    <scope>NUCLEOTIDE SEQUENCE [LARGE SCALE GENOMIC DNA]</scope>
    <source>
        <strain evidence="3">cv. Red5</strain>
    </source>
</reference>
<protein>
    <submittedName>
        <fullName evidence="2">Glioma tumor suppressor candidate region protein</fullName>
    </submittedName>
</protein>
<dbReference type="STRING" id="1590841.A0A2R6RPD6"/>
<feature type="region of interest" description="Disordered" evidence="1">
    <location>
        <begin position="1"/>
        <end position="101"/>
    </location>
</feature>
<accession>A0A2R6RPD6</accession>
<reference evidence="2 3" key="1">
    <citation type="submission" date="2017-07" db="EMBL/GenBank/DDBJ databases">
        <title>An improved, manually edited Actinidia chinensis var. chinensis (kiwifruit) genome highlights the challenges associated with draft genomes and gene prediction in plants.</title>
        <authorList>
            <person name="Pilkington S."/>
            <person name="Crowhurst R."/>
            <person name="Hilario E."/>
            <person name="Nardozza S."/>
            <person name="Fraser L."/>
            <person name="Peng Y."/>
            <person name="Gunaseelan K."/>
            <person name="Simpson R."/>
            <person name="Tahir J."/>
            <person name="Deroles S."/>
            <person name="Templeton K."/>
            <person name="Luo Z."/>
            <person name="Davy M."/>
            <person name="Cheng C."/>
            <person name="Mcneilage M."/>
            <person name="Scaglione D."/>
            <person name="Liu Y."/>
            <person name="Zhang Q."/>
            <person name="Datson P."/>
            <person name="De Silva N."/>
            <person name="Gardiner S."/>
            <person name="Bassett H."/>
            <person name="Chagne D."/>
            <person name="Mccallum J."/>
            <person name="Dzierzon H."/>
            <person name="Deng C."/>
            <person name="Wang Y.-Y."/>
            <person name="Barron N."/>
            <person name="Manako K."/>
            <person name="Bowen J."/>
            <person name="Foster T."/>
            <person name="Erridge Z."/>
            <person name="Tiffin H."/>
            <person name="Waite C."/>
            <person name="Davies K."/>
            <person name="Grierson E."/>
            <person name="Laing W."/>
            <person name="Kirk R."/>
            <person name="Chen X."/>
            <person name="Wood M."/>
            <person name="Montefiori M."/>
            <person name="Brummell D."/>
            <person name="Schwinn K."/>
            <person name="Catanach A."/>
            <person name="Fullerton C."/>
            <person name="Li D."/>
            <person name="Meiyalaghan S."/>
            <person name="Nieuwenhuizen N."/>
            <person name="Read N."/>
            <person name="Prakash R."/>
            <person name="Hunter D."/>
            <person name="Zhang H."/>
            <person name="Mckenzie M."/>
            <person name="Knabel M."/>
            <person name="Harris A."/>
            <person name="Allan A."/>
            <person name="Chen A."/>
            <person name="Janssen B."/>
            <person name="Plunkett B."/>
            <person name="Dwamena C."/>
            <person name="Voogd C."/>
            <person name="Leif D."/>
            <person name="Lafferty D."/>
            <person name="Souleyre E."/>
            <person name="Varkonyi-Gasic E."/>
            <person name="Gambi F."/>
            <person name="Hanley J."/>
            <person name="Yao J.-L."/>
            <person name="Cheung J."/>
            <person name="David K."/>
            <person name="Warren B."/>
            <person name="Marsh K."/>
            <person name="Snowden K."/>
            <person name="Lin-Wang K."/>
            <person name="Brian L."/>
            <person name="Martinez-Sanchez M."/>
            <person name="Wang M."/>
            <person name="Ileperuma N."/>
            <person name="Macnee N."/>
            <person name="Campin R."/>
            <person name="Mcatee P."/>
            <person name="Drummond R."/>
            <person name="Espley R."/>
            <person name="Ireland H."/>
            <person name="Wu R."/>
            <person name="Atkinson R."/>
            <person name="Karunairetnam S."/>
            <person name="Bulley S."/>
            <person name="Chunkath S."/>
            <person name="Hanley Z."/>
            <person name="Storey R."/>
            <person name="Thrimawithana A."/>
            <person name="Thomson S."/>
            <person name="David C."/>
            <person name="Testolin R."/>
        </authorList>
    </citation>
    <scope>NUCLEOTIDE SEQUENCE [LARGE SCALE GENOMIC DNA]</scope>
    <source>
        <strain evidence="3">cv. Red5</strain>
        <tissue evidence="2">Young leaf</tissue>
    </source>
</reference>
<proteinExistence type="predicted"/>
<comment type="caution">
    <text evidence="2">The sequence shown here is derived from an EMBL/GenBank/DDBJ whole genome shotgun (WGS) entry which is preliminary data.</text>
</comment>
<dbReference type="AlphaFoldDB" id="A0A2R6RPD6"/>
<dbReference type="InParanoid" id="A0A2R6RPD6"/>
<gene>
    <name evidence="2" type="ORF">CEY00_Acc05049</name>
</gene>
<name>A0A2R6RPD6_ACTCC</name>
<evidence type="ECO:0000313" key="2">
    <source>
        <dbReference type="EMBL" id="PSS31886.1"/>
    </source>
</evidence>
<feature type="compositionally biased region" description="Basic residues" evidence="1">
    <location>
        <begin position="124"/>
        <end position="134"/>
    </location>
</feature>
<feature type="region of interest" description="Disordered" evidence="1">
    <location>
        <begin position="163"/>
        <end position="182"/>
    </location>
</feature>
<dbReference type="EMBL" id="NKQK01000004">
    <property type="protein sequence ID" value="PSS31886.1"/>
    <property type="molecule type" value="Genomic_DNA"/>
</dbReference>
<dbReference type="FunCoup" id="A0A2R6RPD6">
    <property type="interactions" value="31"/>
</dbReference>
<dbReference type="PANTHER" id="PTHR35466:SF4">
    <property type="entry name" value="EXPRESSED PROTEIN"/>
    <property type="match status" value="1"/>
</dbReference>
<organism evidence="2 3">
    <name type="scientific">Actinidia chinensis var. chinensis</name>
    <name type="common">Chinese soft-hair kiwi</name>
    <dbReference type="NCBI Taxonomy" id="1590841"/>
    <lineage>
        <taxon>Eukaryota</taxon>
        <taxon>Viridiplantae</taxon>
        <taxon>Streptophyta</taxon>
        <taxon>Embryophyta</taxon>
        <taxon>Tracheophyta</taxon>
        <taxon>Spermatophyta</taxon>
        <taxon>Magnoliopsida</taxon>
        <taxon>eudicotyledons</taxon>
        <taxon>Gunneridae</taxon>
        <taxon>Pentapetalae</taxon>
        <taxon>asterids</taxon>
        <taxon>Ericales</taxon>
        <taxon>Actinidiaceae</taxon>
        <taxon>Actinidia</taxon>
    </lineage>
</organism>
<feature type="compositionally biased region" description="Low complexity" evidence="1">
    <location>
        <begin position="40"/>
        <end position="51"/>
    </location>
</feature>
<feature type="region of interest" description="Disordered" evidence="1">
    <location>
        <begin position="118"/>
        <end position="143"/>
    </location>
</feature>
<feature type="compositionally biased region" description="Low complexity" evidence="1">
    <location>
        <begin position="83"/>
        <end position="92"/>
    </location>
</feature>
<dbReference type="Gramene" id="PSS31886">
    <property type="protein sequence ID" value="PSS31886"/>
    <property type="gene ID" value="CEY00_Acc05049"/>
</dbReference>
<keyword evidence="3" id="KW-1185">Reference proteome</keyword>
<evidence type="ECO:0000313" key="3">
    <source>
        <dbReference type="Proteomes" id="UP000241394"/>
    </source>
</evidence>
<evidence type="ECO:0000256" key="1">
    <source>
        <dbReference type="SAM" id="MobiDB-lite"/>
    </source>
</evidence>
<dbReference type="OrthoDB" id="1110378at2759"/>
<dbReference type="OMA" id="RWRFERP"/>
<feature type="compositionally biased region" description="Pro residues" evidence="1">
    <location>
        <begin position="23"/>
        <end position="34"/>
    </location>
</feature>